<dbReference type="InterPro" id="IPR011458">
    <property type="entry name" value="DUF1564"/>
</dbReference>
<dbReference type="Proteomes" id="UP000298264">
    <property type="component" value="Unassembled WGS sequence"/>
</dbReference>
<reference evidence="1" key="1">
    <citation type="journal article" date="2019" name="PLoS Negl. Trop. Dis.">
        <title>Revisiting the worldwide diversity of Leptospira species in the environment.</title>
        <authorList>
            <person name="Vincent A.T."/>
            <person name="Schiettekatte O."/>
            <person name="Bourhy P."/>
            <person name="Veyrier F.J."/>
            <person name="Picardeau M."/>
        </authorList>
    </citation>
    <scope>NUCLEOTIDE SEQUENCE [LARGE SCALE GENOMIC DNA]</scope>
    <source>
        <strain evidence="1">201400974</strain>
    </source>
</reference>
<name>A0A4R9LRY1_9LEPT</name>
<sequence length="167" mass="19358">MDTFRNSSGLSVCRAHCISSIPKISGTRSFMFLVPSHLRTHLNRLLSRKTFHQILHRLLTQYSEFIVFSHWNRHSSLGKQYQEKGQLLLRIGAKVRLEDLIELKTVANGLGISYCLLFAKLLELDELGWGRVLEEGGVVRTLPKPPTLLLKTQFFFRKYQTQLVYRI</sequence>
<dbReference type="Pfam" id="PF07600">
    <property type="entry name" value="DUF1564"/>
    <property type="match status" value="1"/>
</dbReference>
<comment type="caution">
    <text evidence="1">The sequence shown here is derived from an EMBL/GenBank/DDBJ whole genome shotgun (WGS) entry which is preliminary data.</text>
</comment>
<dbReference type="OrthoDB" id="329531at2"/>
<organism evidence="1 2">
    <name type="scientific">Leptospira ilyithenensis</name>
    <dbReference type="NCBI Taxonomy" id="2484901"/>
    <lineage>
        <taxon>Bacteria</taxon>
        <taxon>Pseudomonadati</taxon>
        <taxon>Spirochaetota</taxon>
        <taxon>Spirochaetia</taxon>
        <taxon>Leptospirales</taxon>
        <taxon>Leptospiraceae</taxon>
        <taxon>Leptospira</taxon>
    </lineage>
</organism>
<dbReference type="EMBL" id="RQHV01000038">
    <property type="protein sequence ID" value="TGN11690.1"/>
    <property type="molecule type" value="Genomic_DNA"/>
</dbReference>
<evidence type="ECO:0000313" key="1">
    <source>
        <dbReference type="EMBL" id="TGN11690.1"/>
    </source>
</evidence>
<proteinExistence type="predicted"/>
<accession>A0A4R9LRY1</accession>
<dbReference type="AlphaFoldDB" id="A0A4R9LRY1"/>
<evidence type="ECO:0000313" key="2">
    <source>
        <dbReference type="Proteomes" id="UP000298264"/>
    </source>
</evidence>
<protein>
    <submittedName>
        <fullName evidence="1">DUF1564 family protein</fullName>
    </submittedName>
</protein>
<gene>
    <name evidence="1" type="ORF">EHS11_06235</name>
</gene>
<keyword evidence="2" id="KW-1185">Reference proteome</keyword>